<keyword evidence="3 4" id="KW-0647">Proteasome</keyword>
<evidence type="ECO:0000313" key="8">
    <source>
        <dbReference type="EMBL" id="GLC48374.1"/>
    </source>
</evidence>
<dbReference type="PANTHER" id="PTHR10943:SF2">
    <property type="entry name" value="26S PROTEASOME NON-ATPASE REGULATORY SUBUNIT 1"/>
    <property type="match status" value="1"/>
</dbReference>
<evidence type="ECO:0000256" key="1">
    <source>
        <dbReference type="ARBA" id="ARBA00006308"/>
    </source>
</evidence>
<dbReference type="PIRSF" id="PIRSF015947">
    <property type="entry name" value="26S_Psome_Rpn2"/>
    <property type="match status" value="1"/>
</dbReference>
<dbReference type="GO" id="GO:0030234">
    <property type="term" value="F:enzyme regulator activity"/>
    <property type="evidence" value="ECO:0007669"/>
    <property type="project" value="UniProtKB-UniRule"/>
</dbReference>
<dbReference type="SUPFAM" id="SSF48371">
    <property type="entry name" value="ARM repeat"/>
    <property type="match status" value="1"/>
</dbReference>
<dbReference type="GO" id="GO:0005634">
    <property type="term" value="C:nucleus"/>
    <property type="evidence" value="ECO:0007669"/>
    <property type="project" value="TreeGrafter"/>
</dbReference>
<dbReference type="GO" id="GO:0042176">
    <property type="term" value="P:regulation of protein catabolic process"/>
    <property type="evidence" value="ECO:0007669"/>
    <property type="project" value="UniProtKB-UniRule"/>
</dbReference>
<dbReference type="InterPro" id="IPR048570">
    <property type="entry name" value="PSMD1_RPN2_N"/>
</dbReference>
<evidence type="ECO:0000259" key="7">
    <source>
        <dbReference type="Pfam" id="PF21505"/>
    </source>
</evidence>
<keyword evidence="9" id="KW-1185">Reference proteome</keyword>
<evidence type="ECO:0000256" key="4">
    <source>
        <dbReference type="PIRNR" id="PIRNR015947"/>
    </source>
</evidence>
<dbReference type="EMBL" id="BRXU01000001">
    <property type="protein sequence ID" value="GLC48374.1"/>
    <property type="molecule type" value="Genomic_DNA"/>
</dbReference>
<keyword evidence="2" id="KW-0677">Repeat</keyword>
<dbReference type="FunFam" id="1.25.10.10:FF:000017">
    <property type="entry name" value="26S proteasome non-ATPase regulatory subunit 1"/>
    <property type="match status" value="1"/>
</dbReference>
<dbReference type="GO" id="GO:0043161">
    <property type="term" value="P:proteasome-mediated ubiquitin-dependent protein catabolic process"/>
    <property type="evidence" value="ECO:0007669"/>
    <property type="project" value="TreeGrafter"/>
</dbReference>
<dbReference type="GO" id="GO:0034515">
    <property type="term" value="C:proteasome storage granule"/>
    <property type="evidence" value="ECO:0007669"/>
    <property type="project" value="TreeGrafter"/>
</dbReference>
<organism evidence="8 9">
    <name type="scientific">Pleodorina starrii</name>
    <dbReference type="NCBI Taxonomy" id="330485"/>
    <lineage>
        <taxon>Eukaryota</taxon>
        <taxon>Viridiplantae</taxon>
        <taxon>Chlorophyta</taxon>
        <taxon>core chlorophytes</taxon>
        <taxon>Chlorophyceae</taxon>
        <taxon>CS clade</taxon>
        <taxon>Chlamydomonadales</taxon>
        <taxon>Volvocaceae</taxon>
        <taxon>Pleodorina</taxon>
    </lineage>
</organism>
<feature type="region of interest" description="Disordered" evidence="5">
    <location>
        <begin position="1022"/>
        <end position="1048"/>
    </location>
</feature>
<dbReference type="Pfam" id="PF18004">
    <property type="entry name" value="RPN2_C"/>
    <property type="match status" value="1"/>
</dbReference>
<dbReference type="Pfam" id="PF01851">
    <property type="entry name" value="PC_rep"/>
    <property type="match status" value="1"/>
</dbReference>
<feature type="compositionally biased region" description="Pro residues" evidence="5">
    <location>
        <begin position="1039"/>
        <end position="1048"/>
    </location>
</feature>
<dbReference type="Gene3D" id="1.25.10.10">
    <property type="entry name" value="Leucine-rich Repeat Variant"/>
    <property type="match status" value="1"/>
</dbReference>
<dbReference type="PANTHER" id="PTHR10943">
    <property type="entry name" value="26S PROTEASOME NON-ATPASE REGULATORY SUBUNIT"/>
    <property type="match status" value="1"/>
</dbReference>
<dbReference type="Pfam" id="PF21505">
    <property type="entry name" value="RPN2_N"/>
    <property type="match status" value="1"/>
</dbReference>
<evidence type="ECO:0000256" key="2">
    <source>
        <dbReference type="ARBA" id="ARBA00022737"/>
    </source>
</evidence>
<dbReference type="Pfam" id="PF13646">
    <property type="entry name" value="HEAT_2"/>
    <property type="match status" value="1"/>
</dbReference>
<name>A0A9W6EXF3_9CHLO</name>
<evidence type="ECO:0000256" key="5">
    <source>
        <dbReference type="SAM" id="MobiDB-lite"/>
    </source>
</evidence>
<accession>A0A9W6EXF3</accession>
<dbReference type="Proteomes" id="UP001165080">
    <property type="component" value="Unassembled WGS sequence"/>
</dbReference>
<evidence type="ECO:0000256" key="3">
    <source>
        <dbReference type="ARBA" id="ARBA00022942"/>
    </source>
</evidence>
<feature type="domain" description="26S proteasome non-ATPase regulatory subunit 1/RPN2 N-terminal" evidence="7">
    <location>
        <begin position="6"/>
        <end position="284"/>
    </location>
</feature>
<dbReference type="InterPro" id="IPR016642">
    <property type="entry name" value="26S_Psome_Rpn2"/>
</dbReference>
<comment type="caution">
    <text evidence="8">The sequence shown here is derived from an EMBL/GenBank/DDBJ whole genome shotgun (WGS) entry which is preliminary data.</text>
</comment>
<dbReference type="InterPro" id="IPR002015">
    <property type="entry name" value="Proteasome/cyclosome_rpt"/>
</dbReference>
<dbReference type="AlphaFoldDB" id="A0A9W6EXF3"/>
<feature type="compositionally biased region" description="Low complexity" evidence="5">
    <location>
        <begin position="1022"/>
        <end position="1032"/>
    </location>
</feature>
<evidence type="ECO:0000313" key="9">
    <source>
        <dbReference type="Proteomes" id="UP001165080"/>
    </source>
</evidence>
<protein>
    <recommendedName>
        <fullName evidence="4">26S proteasome non-ATPase regulatory subunit 1 homolog</fullName>
    </recommendedName>
</protein>
<sequence length="1048" mass="110132">MPAVSSAAGLLALLDEPSDDLKQHALSHLNKVVHDYWFQISGSIGSVEALYEDDDFAHRELAALVASKVFYHLGELDDALNYALGAGSLFDVEEQSEYVTTLIARCLDQYFEKRVRQAEGKRAEEGEAAIDPRLTAIVERMLDKCVSAGQYEQAIGVALEGRRLDKLEEVILRAAAGEERTRVLKYALRVCQQLIISREFRQQVLRLVIRLYETVQSPDWVDICQCLMFLDDAPEVARILNRLLQAGEEEELLAYQIGFDLVENELQSFLADVAARLETTTQQQQQPAAAVAAAADAPVAAAPAVEGAMDTDAPAAAPAAATAAAAEGDGAAAAAAAAGPLAAKLSKLRDILSGKTPIALHLDFLYRHNHADLQVLKNIKGSVDARVSVCHSATIAANALMHAGTTVDTFLRTNLEWLAKATNWAKFSATASLGVIHRGHLAQGRALMAPYLPRGGAAAAAGAGGGSPYSEGGALYALGLIYANHGQDIRPFLLESLRGTSNEVTQHGACLGLGLAALGTDDEEALEDIKNVLYSDSAVAGEAAGISLGLLCCGSGGERVAAEALAYAHDTQHEKIIRGVALGLALMQYGREEAAEALIEQMTRDADPIIRYGGMYVIGMAYRGTDNNAAVQKLLSFAVSDVSDDVRRAAVLCLGFVLMNVPQQCPRIVALLAESFNPHVRYGAAMAVGLACAGTGLKEAVALLEPMLTDPTDYVRQGALIAMALVLVQQPESRVAHFRKRLDKFITEKHEEVMCKMGAIIASGILDSGGRNTTIGLRSRSGYFRRTSVIGLAVFTQYWYWYPLLYFMSLAFQPSALIALNSDLKMPRAAFTCGCKPSIFAYPPPLAAEIKETKSKVPTAVLSTTAKAAERQRKKAAEKEKAAGGASAAPAAAAAAPAAEAAGGAEAAAKPAAEGDKMETDDAAAAAAAAAAGGAKKPAAEAEPVSFTLENPARVVPGQARFVVLPTTGRWLPVKRESPLGILVMRDTQPGEPQELVSAQGDAAAAPAAAAAAGAAAAAAAAPVAAPPAAGGDMDDEPPPPAPFAYQG</sequence>
<dbReference type="InterPro" id="IPR040623">
    <property type="entry name" value="RPN2_C"/>
</dbReference>
<comment type="function">
    <text evidence="4">Acts as a regulatory subunit of the 26S proteasome which is involved in the ATP-dependent degradation of ubiquitinated proteins.</text>
</comment>
<proteinExistence type="inferred from homology"/>
<gene>
    <name evidence="8" type="primary">PLEST000923</name>
    <name evidence="8" type="ORF">PLESTB_000089200</name>
</gene>
<dbReference type="GO" id="GO:0008540">
    <property type="term" value="C:proteasome regulatory particle, base subcomplex"/>
    <property type="evidence" value="ECO:0007669"/>
    <property type="project" value="UniProtKB-UniRule"/>
</dbReference>
<comment type="subunit">
    <text evidence="4">Component of the 19S regulatory particle (RP/PA700) base subcomplex of the 26S proteasome. The 26S proteasome is composed of a core protease (CP), known as the 20S proteasome, capped at one or both ends by the 19S regulatory particle (RP/PA700).</text>
</comment>
<reference evidence="8 9" key="1">
    <citation type="journal article" date="2023" name="Commun. Biol.">
        <title>Reorganization of the ancestral sex-determining regions during the evolution of trioecy in Pleodorina starrii.</title>
        <authorList>
            <person name="Takahashi K."/>
            <person name="Suzuki S."/>
            <person name="Kawai-Toyooka H."/>
            <person name="Yamamoto K."/>
            <person name="Hamaji T."/>
            <person name="Ootsuki R."/>
            <person name="Yamaguchi H."/>
            <person name="Kawachi M."/>
            <person name="Higashiyama T."/>
            <person name="Nozaki H."/>
        </authorList>
    </citation>
    <scope>NUCLEOTIDE SEQUENCE [LARGE SCALE GENOMIC DNA]</scope>
    <source>
        <strain evidence="8 9">NIES-4479</strain>
    </source>
</reference>
<feature type="domain" description="26S proteasome regulatory subunit RPN2 C-terminal" evidence="6">
    <location>
        <begin position="816"/>
        <end position="997"/>
    </location>
</feature>
<dbReference type="InterPro" id="IPR011989">
    <property type="entry name" value="ARM-like"/>
</dbReference>
<dbReference type="InterPro" id="IPR016024">
    <property type="entry name" value="ARM-type_fold"/>
</dbReference>
<evidence type="ECO:0000259" key="6">
    <source>
        <dbReference type="Pfam" id="PF18004"/>
    </source>
</evidence>
<comment type="similarity">
    <text evidence="1 4">Belongs to the proteasome subunit S1 family.</text>
</comment>